<keyword evidence="5" id="KW-1185">Reference proteome</keyword>
<organism evidence="4 5">
    <name type="scientific">Mesorhizobium prunaredense</name>
    <dbReference type="NCBI Taxonomy" id="1631249"/>
    <lineage>
        <taxon>Bacteria</taxon>
        <taxon>Pseudomonadati</taxon>
        <taxon>Pseudomonadota</taxon>
        <taxon>Alphaproteobacteria</taxon>
        <taxon>Hyphomicrobiales</taxon>
        <taxon>Phyllobacteriaceae</taxon>
        <taxon>Mesorhizobium</taxon>
    </lineage>
</organism>
<dbReference type="RefSeq" id="WP_077379011.1">
    <property type="nucleotide sequence ID" value="NZ_FTPD01000017.1"/>
</dbReference>
<dbReference type="AlphaFoldDB" id="A0A1R3V835"/>
<dbReference type="STRING" id="1631249.BQ8794_240241"/>
<proteinExistence type="predicted"/>
<name>A0A1R3V835_9HYPH</name>
<dbReference type="PANTHER" id="PTHR13847">
    <property type="entry name" value="SARCOSINE DEHYDROGENASE-RELATED"/>
    <property type="match status" value="1"/>
</dbReference>
<dbReference type="GO" id="GO:0016491">
    <property type="term" value="F:oxidoreductase activity"/>
    <property type="evidence" value="ECO:0007669"/>
    <property type="project" value="UniProtKB-KW"/>
</dbReference>
<keyword evidence="1" id="KW-0560">Oxidoreductase</keyword>
<evidence type="ECO:0000313" key="4">
    <source>
        <dbReference type="EMBL" id="SIT56034.1"/>
    </source>
</evidence>
<reference evidence="5" key="1">
    <citation type="submission" date="2017-01" db="EMBL/GenBank/DDBJ databases">
        <authorList>
            <person name="Brunel B."/>
        </authorList>
    </citation>
    <scope>NUCLEOTIDE SEQUENCE [LARGE SCALE GENOMIC DNA]</scope>
</reference>
<dbReference type="EMBL" id="FTPD01000017">
    <property type="protein sequence ID" value="SIT56034.1"/>
    <property type="molecule type" value="Genomic_DNA"/>
</dbReference>
<feature type="compositionally biased region" description="Basic and acidic residues" evidence="2">
    <location>
        <begin position="1"/>
        <end position="11"/>
    </location>
</feature>
<feature type="region of interest" description="Disordered" evidence="2">
    <location>
        <begin position="1"/>
        <end position="22"/>
    </location>
</feature>
<evidence type="ECO:0000256" key="2">
    <source>
        <dbReference type="SAM" id="MobiDB-lite"/>
    </source>
</evidence>
<sequence>MLNDRRSHGLWERTAPPPPATEKLGGNLVADVAIVGAGYTGLSTALHLAERGLDTVVIEAAEIGFGAAGRSTGLVNAGLWVMPSALKETLGPLYGDRLLNLLRDSPRTVFEIVDKHNLQCELKRAGTIHCGADKKGVAEIAERARQWQALGAPVHILDAGETRAKTGTSAFPGGLLDLRAGTIQPLAYVRGLAGAAIAAGATVFTASPVEYIASEAGVWRLATQGGSVRAKWAVLLTDTYTSRILPALRGEQVVLPVFHVATAPLSHSIRRTILPEGHGAWDTRTVLTAFRTDDAGRLIVGSIGALRGTGTAIHRNWARRRIRALFPQIGEVELEHEWYGRIGMTTDHLPSFHIPAEKMIALTGFNGRGIAPGTVFGRELARHISGELPLGGMFLPVSPAQNAPFRAIREGFYELGAQIAHLPPVR</sequence>
<feature type="domain" description="FAD dependent oxidoreductase" evidence="3">
    <location>
        <begin position="31"/>
        <end position="382"/>
    </location>
</feature>
<dbReference type="InterPro" id="IPR006076">
    <property type="entry name" value="FAD-dep_OxRdtase"/>
</dbReference>
<dbReference type="Proteomes" id="UP000188388">
    <property type="component" value="Unassembled WGS sequence"/>
</dbReference>
<dbReference type="InterPro" id="IPR036188">
    <property type="entry name" value="FAD/NAD-bd_sf"/>
</dbReference>
<dbReference type="GO" id="GO:0005737">
    <property type="term" value="C:cytoplasm"/>
    <property type="evidence" value="ECO:0007669"/>
    <property type="project" value="TreeGrafter"/>
</dbReference>
<evidence type="ECO:0000256" key="1">
    <source>
        <dbReference type="ARBA" id="ARBA00023002"/>
    </source>
</evidence>
<evidence type="ECO:0000313" key="5">
    <source>
        <dbReference type="Proteomes" id="UP000188388"/>
    </source>
</evidence>
<accession>A0A1R3V835</accession>
<evidence type="ECO:0000259" key="3">
    <source>
        <dbReference type="Pfam" id="PF01266"/>
    </source>
</evidence>
<dbReference type="PANTHER" id="PTHR13847:SF281">
    <property type="entry name" value="FAD DEPENDENT OXIDOREDUCTASE DOMAIN-CONTAINING PROTEIN"/>
    <property type="match status" value="1"/>
</dbReference>
<dbReference type="SUPFAM" id="SSF51905">
    <property type="entry name" value="FAD/NAD(P)-binding domain"/>
    <property type="match status" value="1"/>
</dbReference>
<dbReference type="Gene3D" id="3.30.9.10">
    <property type="entry name" value="D-Amino Acid Oxidase, subunit A, domain 2"/>
    <property type="match status" value="1"/>
</dbReference>
<gene>
    <name evidence="4" type="ORF">BQ8794_240241</name>
</gene>
<protein>
    <submittedName>
        <fullName evidence="4">FAD-dependent oxidoreductase</fullName>
    </submittedName>
</protein>
<dbReference type="Pfam" id="PF01266">
    <property type="entry name" value="DAO"/>
    <property type="match status" value="1"/>
</dbReference>
<dbReference type="Gene3D" id="3.50.50.60">
    <property type="entry name" value="FAD/NAD(P)-binding domain"/>
    <property type="match status" value="1"/>
</dbReference>